<feature type="region of interest" description="Disordered" evidence="1">
    <location>
        <begin position="1"/>
        <end position="80"/>
    </location>
</feature>
<keyword evidence="3" id="KW-1185">Reference proteome</keyword>
<sequence>QGRIRTEIKQGSLKMSESEQNSDRKQASQPESVRIKAEFGQKPSKAAETCPKQVRIRTEIKQDSRKMSETGQDSDRTQAS</sequence>
<evidence type="ECO:0000313" key="2">
    <source>
        <dbReference type="EMBL" id="RIW25915.1"/>
    </source>
</evidence>
<organism evidence="2 3">
    <name type="scientific">Bacillus salacetis</name>
    <dbReference type="NCBI Taxonomy" id="2315464"/>
    <lineage>
        <taxon>Bacteria</taxon>
        <taxon>Bacillati</taxon>
        <taxon>Bacillota</taxon>
        <taxon>Bacilli</taxon>
        <taxon>Bacillales</taxon>
        <taxon>Bacillaceae</taxon>
        <taxon>Bacillus</taxon>
    </lineage>
</organism>
<dbReference type="AlphaFoldDB" id="A0A3A1QL41"/>
<proteinExistence type="predicted"/>
<evidence type="ECO:0000313" key="3">
    <source>
        <dbReference type="Proteomes" id="UP000265801"/>
    </source>
</evidence>
<feature type="compositionally biased region" description="Basic and acidic residues" evidence="1">
    <location>
        <begin position="56"/>
        <end position="80"/>
    </location>
</feature>
<dbReference type="Proteomes" id="UP000265801">
    <property type="component" value="Unassembled WGS sequence"/>
</dbReference>
<feature type="non-terminal residue" evidence="2">
    <location>
        <position position="1"/>
    </location>
</feature>
<feature type="non-terminal residue" evidence="2">
    <location>
        <position position="80"/>
    </location>
</feature>
<name>A0A3A1QL41_9BACI</name>
<protein>
    <submittedName>
        <fullName evidence="2">Uncharacterized protein</fullName>
    </submittedName>
</protein>
<evidence type="ECO:0000256" key="1">
    <source>
        <dbReference type="SAM" id="MobiDB-lite"/>
    </source>
</evidence>
<dbReference type="EMBL" id="QXIR01000108">
    <property type="protein sequence ID" value="RIW25915.1"/>
    <property type="molecule type" value="Genomic_DNA"/>
</dbReference>
<comment type="caution">
    <text evidence="2">The sequence shown here is derived from an EMBL/GenBank/DDBJ whole genome shotgun (WGS) entry which is preliminary data.</text>
</comment>
<reference evidence="2 3" key="1">
    <citation type="submission" date="2018-09" db="EMBL/GenBank/DDBJ databases">
        <title>Bacillus saliacetes sp. nov., isolated from Thai shrimp paste (Ka-pi).</title>
        <authorList>
            <person name="Daroonpunt R."/>
            <person name="Tanasupawat S."/>
            <person name="Yiamsombut S."/>
        </authorList>
    </citation>
    <scope>NUCLEOTIDE SEQUENCE [LARGE SCALE GENOMIC DNA]</scope>
    <source>
        <strain evidence="2 3">SKP7-4</strain>
    </source>
</reference>
<accession>A0A3A1QL41</accession>
<gene>
    <name evidence="2" type="ORF">D3H55_23795</name>
</gene>